<sequence length="214" mass="24036">MTRNEKIIQIINQRKPRAQKIQATIHELKTQVSQLQKLGAFAISLSEKSKSETVAKILVQFNTTVSDLVEDIKTELEALKKLKHRFDRPTLNIGVVGRAGQGKSRFLQSLSGLTTAEIPSGDRGHCTGVRSTIYHKANTQTYGEVSFHSESSFLNEVVNPYYEALGITDKPQNLEEFGSGFIPYCPKSLTMQFLKQSLNTSKDIKRIFQNTVIF</sequence>
<evidence type="ECO:0000313" key="1">
    <source>
        <dbReference type="EMBL" id="CCQ66470.1"/>
    </source>
</evidence>
<reference evidence="1 2" key="2">
    <citation type="submission" date="2013-09" db="EMBL/GenBank/DDBJ databases">
        <title>Whole genome comparison of six Crocosphaera watsonii strains with differing phenotypes.</title>
        <authorList>
            <person name="Bench S.R."/>
            <person name="Heller P."/>
            <person name="Frank I."/>
            <person name="Arciniega M."/>
            <person name="Shilova I.N."/>
            <person name="Zehr J.P."/>
        </authorList>
    </citation>
    <scope>NUCLEOTIDE SEQUENCE [LARGE SCALE GENOMIC DNA]</scope>
    <source>
        <strain evidence="1 2">WH 0402</strain>
    </source>
</reference>
<evidence type="ECO:0000313" key="2">
    <source>
        <dbReference type="Proteomes" id="UP000018130"/>
    </source>
</evidence>
<accession>T2JMJ3</accession>
<proteinExistence type="predicted"/>
<gene>
    <name evidence="1" type="ORF">CWATWH0402_4160</name>
</gene>
<organism evidence="1 2">
    <name type="scientific">Crocosphaera watsonii WH 0402</name>
    <dbReference type="NCBI Taxonomy" id="1284629"/>
    <lineage>
        <taxon>Bacteria</taxon>
        <taxon>Bacillati</taxon>
        <taxon>Cyanobacteriota</taxon>
        <taxon>Cyanophyceae</taxon>
        <taxon>Oscillatoriophycideae</taxon>
        <taxon>Chroococcales</taxon>
        <taxon>Aphanothecaceae</taxon>
        <taxon>Crocosphaera</taxon>
    </lineage>
</organism>
<dbReference type="SUPFAM" id="SSF52540">
    <property type="entry name" value="P-loop containing nucleoside triphosphate hydrolases"/>
    <property type="match status" value="1"/>
</dbReference>
<protein>
    <submittedName>
        <fullName evidence="1">Uncharacterized protein</fullName>
    </submittedName>
</protein>
<name>T2JMJ3_CROWT</name>
<dbReference type="RefSeq" id="WP_053081676.1">
    <property type="nucleotide sequence ID" value="NZ_CAQN01000432.1"/>
</dbReference>
<dbReference type="Proteomes" id="UP000018130">
    <property type="component" value="Unassembled WGS sequence"/>
</dbReference>
<dbReference type="EMBL" id="CAQN01000432">
    <property type="protein sequence ID" value="CCQ66470.1"/>
    <property type="molecule type" value="Genomic_DNA"/>
</dbReference>
<dbReference type="AlphaFoldDB" id="T2JMJ3"/>
<dbReference type="InterPro" id="IPR027417">
    <property type="entry name" value="P-loop_NTPase"/>
</dbReference>
<comment type="caution">
    <text evidence="1">The sequence shown here is derived from an EMBL/GenBank/DDBJ whole genome shotgun (WGS) entry which is preliminary data.</text>
</comment>
<reference evidence="1 2" key="1">
    <citation type="submission" date="2013-01" db="EMBL/GenBank/DDBJ databases">
        <authorList>
            <person name="Bench S."/>
        </authorList>
    </citation>
    <scope>NUCLEOTIDE SEQUENCE [LARGE SCALE GENOMIC DNA]</scope>
    <source>
        <strain evidence="1 2">WH 0402</strain>
    </source>
</reference>
<dbReference type="Gene3D" id="3.40.50.300">
    <property type="entry name" value="P-loop containing nucleotide triphosphate hydrolases"/>
    <property type="match status" value="1"/>
</dbReference>